<gene>
    <name evidence="9" type="ORF">XENORESO_009145</name>
</gene>
<evidence type="ECO:0000256" key="3">
    <source>
        <dbReference type="ARBA" id="ARBA00022771"/>
    </source>
</evidence>
<organism evidence="9 10">
    <name type="scientific">Xenotaenia resolanae</name>
    <dbReference type="NCBI Taxonomy" id="208358"/>
    <lineage>
        <taxon>Eukaryota</taxon>
        <taxon>Metazoa</taxon>
        <taxon>Chordata</taxon>
        <taxon>Craniata</taxon>
        <taxon>Vertebrata</taxon>
        <taxon>Euteleostomi</taxon>
        <taxon>Actinopterygii</taxon>
        <taxon>Neopterygii</taxon>
        <taxon>Teleostei</taxon>
        <taxon>Neoteleostei</taxon>
        <taxon>Acanthomorphata</taxon>
        <taxon>Ovalentaria</taxon>
        <taxon>Atherinomorphae</taxon>
        <taxon>Cyprinodontiformes</taxon>
        <taxon>Goodeidae</taxon>
        <taxon>Xenotaenia</taxon>
    </lineage>
</organism>
<dbReference type="EMBL" id="JAHRIM010062913">
    <property type="protein sequence ID" value="MEQ2271778.1"/>
    <property type="molecule type" value="Genomic_DNA"/>
</dbReference>
<keyword evidence="10" id="KW-1185">Reference proteome</keyword>
<dbReference type="PROSITE" id="PS51802">
    <property type="entry name" value="ZF_CCHHC"/>
    <property type="match status" value="1"/>
</dbReference>
<evidence type="ECO:0000256" key="8">
    <source>
        <dbReference type="PROSITE-ProRule" id="PRU01143"/>
    </source>
</evidence>
<comment type="caution">
    <text evidence="9">The sequence shown here is derived from an EMBL/GenBank/DDBJ whole genome shotgun (WGS) entry which is preliminary data.</text>
</comment>
<evidence type="ECO:0000256" key="2">
    <source>
        <dbReference type="ARBA" id="ARBA00022723"/>
    </source>
</evidence>
<evidence type="ECO:0000256" key="7">
    <source>
        <dbReference type="ARBA" id="ARBA00023242"/>
    </source>
</evidence>
<keyword evidence="7" id="KW-0539">Nucleus</keyword>
<feature type="non-terminal residue" evidence="9">
    <location>
        <position position="1"/>
    </location>
</feature>
<keyword evidence="4" id="KW-0862">Zinc</keyword>
<evidence type="ECO:0000256" key="1">
    <source>
        <dbReference type="ARBA" id="ARBA00004123"/>
    </source>
</evidence>
<evidence type="ECO:0000313" key="9">
    <source>
        <dbReference type="EMBL" id="MEQ2271778.1"/>
    </source>
</evidence>
<keyword evidence="6" id="KW-0804">Transcription</keyword>
<accession>A0ABV0WSB8</accession>
<keyword evidence="5" id="KW-0805">Transcription regulation</keyword>
<evidence type="ECO:0000256" key="4">
    <source>
        <dbReference type="ARBA" id="ARBA00022833"/>
    </source>
</evidence>
<keyword evidence="3 8" id="KW-0863">Zinc-finger</keyword>
<protein>
    <submittedName>
        <fullName evidence="9">Uncharacterized protein</fullName>
    </submittedName>
</protein>
<proteinExistence type="predicted"/>
<evidence type="ECO:0000313" key="10">
    <source>
        <dbReference type="Proteomes" id="UP001444071"/>
    </source>
</evidence>
<dbReference type="Proteomes" id="UP001444071">
    <property type="component" value="Unassembled WGS sequence"/>
</dbReference>
<dbReference type="InterPro" id="IPR036060">
    <property type="entry name" value="Znf_C2H2C_sf"/>
</dbReference>
<reference evidence="9 10" key="1">
    <citation type="submission" date="2021-06" db="EMBL/GenBank/DDBJ databases">
        <authorList>
            <person name="Palmer J.M."/>
        </authorList>
    </citation>
    <scope>NUCLEOTIDE SEQUENCE [LARGE SCALE GENOMIC DNA]</scope>
    <source>
        <strain evidence="9 10">XR_2019</strain>
        <tissue evidence="9">Muscle</tissue>
    </source>
</reference>
<dbReference type="SUPFAM" id="SSF103637">
    <property type="entry name" value="CCHHC domain"/>
    <property type="match status" value="1"/>
</dbReference>
<sequence length="102" mass="11826">QKMITKIDEKKSHPLKVCEKMSQETETRTRARSKAIQVEQVGQAMKLEISSCPTPGCDGKGHVSGRYSRHRRMYYQHYKCVIVAITCQRSYFCRCFLCSEDT</sequence>
<keyword evidence="2" id="KW-0479">Metal-binding</keyword>
<dbReference type="InterPro" id="IPR002515">
    <property type="entry name" value="Znf_C2H2C"/>
</dbReference>
<dbReference type="Pfam" id="PF01530">
    <property type="entry name" value="zf-C2HC"/>
    <property type="match status" value="1"/>
</dbReference>
<comment type="subcellular location">
    <subcellularLocation>
        <location evidence="1">Nucleus</location>
    </subcellularLocation>
</comment>
<name>A0ABV0WSB8_9TELE</name>
<evidence type="ECO:0000256" key="5">
    <source>
        <dbReference type="ARBA" id="ARBA00023015"/>
    </source>
</evidence>
<dbReference type="Gene3D" id="4.10.320.30">
    <property type="match status" value="1"/>
</dbReference>
<evidence type="ECO:0000256" key="6">
    <source>
        <dbReference type="ARBA" id="ARBA00023163"/>
    </source>
</evidence>